<accession>A0A2A2MB27</accession>
<gene>
    <name evidence="2" type="ORF">CJD50_12860</name>
</gene>
<sequence>MLININKLELIKERFYMNIRLSKKTFVFIIVNVITVMTLSSENVFLALFNATVIWGDIILIPMMIVLLFNFFVEGESTEK</sequence>
<keyword evidence="3" id="KW-1185">Reference proteome</keyword>
<reference evidence="2 3" key="1">
    <citation type="submission" date="2017-08" db="EMBL/GenBank/DDBJ databases">
        <title>Draft Genome Sequence of Hafnia alvei CITHA-6 Isolated from Raw Bovine Milk.</title>
        <authorList>
            <person name="Culligan E.P."/>
            <person name="Mcsweeney A."/>
            <person name="O'Doherty C."/>
            <person name="Gleeson E."/>
            <person name="O'Riordan D."/>
            <person name="Sleator R.D."/>
        </authorList>
    </citation>
    <scope>NUCLEOTIDE SEQUENCE [LARGE SCALE GENOMIC DNA]</scope>
    <source>
        <strain evidence="2 3">CITHA-6</strain>
    </source>
</reference>
<dbReference type="AlphaFoldDB" id="A0A2A2MB27"/>
<keyword evidence="1" id="KW-1133">Transmembrane helix</keyword>
<comment type="caution">
    <text evidence="2">The sequence shown here is derived from an EMBL/GenBank/DDBJ whole genome shotgun (WGS) entry which is preliminary data.</text>
</comment>
<keyword evidence="1" id="KW-0812">Transmembrane</keyword>
<dbReference type="EMBL" id="NQMS01000005">
    <property type="protein sequence ID" value="PAV95915.1"/>
    <property type="molecule type" value="Genomic_DNA"/>
</dbReference>
<evidence type="ECO:0000256" key="1">
    <source>
        <dbReference type="SAM" id="Phobius"/>
    </source>
</evidence>
<organism evidence="2 3">
    <name type="scientific">Hafnia paralvei</name>
    <dbReference type="NCBI Taxonomy" id="546367"/>
    <lineage>
        <taxon>Bacteria</taxon>
        <taxon>Pseudomonadati</taxon>
        <taxon>Pseudomonadota</taxon>
        <taxon>Gammaproteobacteria</taxon>
        <taxon>Enterobacterales</taxon>
        <taxon>Hafniaceae</taxon>
        <taxon>Hafnia</taxon>
    </lineage>
</organism>
<dbReference type="Proteomes" id="UP000218796">
    <property type="component" value="Unassembled WGS sequence"/>
</dbReference>
<keyword evidence="1" id="KW-0472">Membrane</keyword>
<evidence type="ECO:0000313" key="2">
    <source>
        <dbReference type="EMBL" id="PAV95915.1"/>
    </source>
</evidence>
<protein>
    <submittedName>
        <fullName evidence="2">Uncharacterized protein</fullName>
    </submittedName>
</protein>
<feature type="transmembrane region" description="Helical" evidence="1">
    <location>
        <begin position="45"/>
        <end position="73"/>
    </location>
</feature>
<proteinExistence type="predicted"/>
<feature type="transmembrane region" description="Helical" evidence="1">
    <location>
        <begin position="21"/>
        <end position="39"/>
    </location>
</feature>
<evidence type="ECO:0000313" key="3">
    <source>
        <dbReference type="Proteomes" id="UP000218796"/>
    </source>
</evidence>
<name>A0A2A2MB27_9GAMM</name>